<dbReference type="GO" id="GO:0015020">
    <property type="term" value="F:glucuronosyltransferase activity"/>
    <property type="evidence" value="ECO:0007669"/>
    <property type="project" value="UniProtKB-EC"/>
</dbReference>
<dbReference type="AlphaFoldDB" id="A0A1B6MBE9"/>
<dbReference type="InterPro" id="IPR002213">
    <property type="entry name" value="UDP_glucos_trans"/>
</dbReference>
<accession>A0A1B6MBE9</accession>
<reference evidence="6" key="1">
    <citation type="submission" date="2015-11" db="EMBL/GenBank/DDBJ databases">
        <title>De novo transcriptome assembly of four potential Pierce s Disease insect vectors from Arizona vineyards.</title>
        <authorList>
            <person name="Tassone E.E."/>
        </authorList>
    </citation>
    <scope>NUCLEOTIDE SEQUENCE</scope>
</reference>
<dbReference type="PANTHER" id="PTHR48043">
    <property type="entry name" value="EG:EG0003.4 PROTEIN-RELATED"/>
    <property type="match status" value="1"/>
</dbReference>
<comment type="subcellular location">
    <subcellularLocation>
        <location evidence="5">Membrane</location>
        <topology evidence="5">Single-pass membrane protein</topology>
    </subcellularLocation>
</comment>
<keyword evidence="3 4" id="KW-0808">Transferase</keyword>
<sequence length="535" mass="59978">AQFHIITFNTMKLVLLGFFLFSMVSCSLSARILVMAPFPGKSHYIFVSAVVKALHQRGHHIVEYSPYPPSKPLANFTHVEIHTSFEEENKNWTFEQFALIAKISNSQWPNIFGFLNVWWMTKKVCADTFQHENVKKLLKSDEHFDLVITESTFGQESLLVFGHRFGAPTVTLQGFACVAALNRDAGNALSIASIPDVASLVATDQMSFVERLFNLVTTLSSLLLYYNYELPMQDNILREHYGQDAPSIGDLVGNVSLYLINSHPAVEYPRPYTPNIVPIAGITMSPDRTPLPKDLKKFMDEAKDGVIYFSLGTVVPVHILPQELLQAFVNAFRKLPQRVVWKIEMESLPNLSKNVMLTKWVPQPGVLAHPNCVLFMTHGGAFSQQEAIQAGVPTVGIAFFGDQPANVRFAEHRGIGARLAFDTISEETISAAVNKVLKNPRYKENVQRLSHIFRDRPMSPADSAVFWVEYVLRHGGAHHLRSAATRLSWYQLALLDILGVIVAVMIILSLALRMIWSLVFGKKGQKNTSTSKKKN</sequence>
<dbReference type="GO" id="GO:0016020">
    <property type="term" value="C:membrane"/>
    <property type="evidence" value="ECO:0007669"/>
    <property type="project" value="UniProtKB-SubCell"/>
</dbReference>
<keyword evidence="5" id="KW-0812">Transmembrane</keyword>
<keyword evidence="2 4" id="KW-0328">Glycosyltransferase</keyword>
<name>A0A1B6MBE9_9HEMI</name>
<dbReference type="Gene3D" id="3.40.50.2000">
    <property type="entry name" value="Glycogen Phosphorylase B"/>
    <property type="match status" value="2"/>
</dbReference>
<proteinExistence type="inferred from homology"/>
<feature type="transmembrane region" description="Helical" evidence="5">
    <location>
        <begin position="489"/>
        <end position="516"/>
    </location>
</feature>
<dbReference type="PROSITE" id="PS00375">
    <property type="entry name" value="UDPGT"/>
    <property type="match status" value="1"/>
</dbReference>
<comment type="similarity">
    <text evidence="1 4">Belongs to the UDP-glycosyltransferase family.</text>
</comment>
<keyword evidence="5" id="KW-0472">Membrane</keyword>
<gene>
    <name evidence="6" type="ORF">g.41505</name>
</gene>
<dbReference type="InterPro" id="IPR035595">
    <property type="entry name" value="UDP_glycos_trans_CS"/>
</dbReference>
<dbReference type="Pfam" id="PF00201">
    <property type="entry name" value="UDPGT"/>
    <property type="match status" value="1"/>
</dbReference>
<evidence type="ECO:0000256" key="3">
    <source>
        <dbReference type="ARBA" id="ARBA00022679"/>
    </source>
</evidence>
<evidence type="ECO:0000256" key="5">
    <source>
        <dbReference type="RuleBase" id="RU362059"/>
    </source>
</evidence>
<organism evidence="6">
    <name type="scientific">Graphocephala atropunctata</name>
    <dbReference type="NCBI Taxonomy" id="36148"/>
    <lineage>
        <taxon>Eukaryota</taxon>
        <taxon>Metazoa</taxon>
        <taxon>Ecdysozoa</taxon>
        <taxon>Arthropoda</taxon>
        <taxon>Hexapoda</taxon>
        <taxon>Insecta</taxon>
        <taxon>Pterygota</taxon>
        <taxon>Neoptera</taxon>
        <taxon>Paraneoptera</taxon>
        <taxon>Hemiptera</taxon>
        <taxon>Auchenorrhyncha</taxon>
        <taxon>Membracoidea</taxon>
        <taxon>Cicadellidae</taxon>
        <taxon>Cicadellinae</taxon>
        <taxon>Cicadellini</taxon>
        <taxon>Graphocephala</taxon>
    </lineage>
</organism>
<evidence type="ECO:0000256" key="4">
    <source>
        <dbReference type="RuleBase" id="RU003718"/>
    </source>
</evidence>
<dbReference type="EMBL" id="GEBQ01006758">
    <property type="protein sequence ID" value="JAT33219.1"/>
    <property type="molecule type" value="Transcribed_RNA"/>
</dbReference>
<dbReference type="InterPro" id="IPR050271">
    <property type="entry name" value="UDP-glycosyltransferase"/>
</dbReference>
<feature type="non-terminal residue" evidence="6">
    <location>
        <position position="1"/>
    </location>
</feature>
<evidence type="ECO:0000313" key="6">
    <source>
        <dbReference type="EMBL" id="JAT33219.1"/>
    </source>
</evidence>
<dbReference type="FunFam" id="3.40.50.2000:FF:000021">
    <property type="entry name" value="UDP-glucuronosyltransferase"/>
    <property type="match status" value="1"/>
</dbReference>
<comment type="catalytic activity">
    <reaction evidence="5">
        <text>glucuronate acceptor + UDP-alpha-D-glucuronate = acceptor beta-D-glucuronoside + UDP + H(+)</text>
        <dbReference type="Rhea" id="RHEA:21032"/>
        <dbReference type="ChEBI" id="CHEBI:15378"/>
        <dbReference type="ChEBI" id="CHEBI:58052"/>
        <dbReference type="ChEBI" id="CHEBI:58223"/>
        <dbReference type="ChEBI" id="CHEBI:132367"/>
        <dbReference type="ChEBI" id="CHEBI:132368"/>
        <dbReference type="EC" id="2.4.1.17"/>
    </reaction>
</comment>
<dbReference type="EC" id="2.4.1.17" evidence="5"/>
<dbReference type="SUPFAM" id="SSF53756">
    <property type="entry name" value="UDP-Glycosyltransferase/glycogen phosphorylase"/>
    <property type="match status" value="1"/>
</dbReference>
<keyword evidence="5" id="KW-1133">Transmembrane helix</keyword>
<dbReference type="PANTHER" id="PTHR48043:SF159">
    <property type="entry name" value="EG:EG0003.4 PROTEIN-RELATED"/>
    <property type="match status" value="1"/>
</dbReference>
<protein>
    <recommendedName>
        <fullName evidence="5">UDP-glucuronosyltransferase</fullName>
        <ecNumber evidence="5">2.4.1.17</ecNumber>
    </recommendedName>
</protein>
<evidence type="ECO:0000256" key="1">
    <source>
        <dbReference type="ARBA" id="ARBA00009995"/>
    </source>
</evidence>
<evidence type="ECO:0000256" key="2">
    <source>
        <dbReference type="ARBA" id="ARBA00022676"/>
    </source>
</evidence>
<dbReference type="CDD" id="cd03784">
    <property type="entry name" value="GT1_Gtf-like"/>
    <property type="match status" value="1"/>
</dbReference>